<reference evidence="5 6" key="1">
    <citation type="submission" date="2019-03" db="EMBL/GenBank/DDBJ databases">
        <title>First draft genome of Liparis tanakae, snailfish: a comprehensive survey of snailfish specific genes.</title>
        <authorList>
            <person name="Kim W."/>
            <person name="Song I."/>
            <person name="Jeong J.-H."/>
            <person name="Kim D."/>
            <person name="Kim S."/>
            <person name="Ryu S."/>
            <person name="Song J.Y."/>
            <person name="Lee S.K."/>
        </authorList>
    </citation>
    <scope>NUCLEOTIDE SEQUENCE [LARGE SCALE GENOMIC DNA]</scope>
    <source>
        <tissue evidence="5">Muscle</tissue>
    </source>
</reference>
<proteinExistence type="predicted"/>
<evidence type="ECO:0000256" key="4">
    <source>
        <dbReference type="PROSITE-ProRule" id="PRU01201"/>
    </source>
</evidence>
<evidence type="ECO:0000256" key="1">
    <source>
        <dbReference type="ARBA" id="ARBA00022729"/>
    </source>
</evidence>
<keyword evidence="1" id="KW-0732">Signal</keyword>
<dbReference type="PANTHER" id="PTHR45739">
    <property type="entry name" value="MATRIX PROTEIN, PUTATIVE-RELATED"/>
    <property type="match status" value="1"/>
</dbReference>
<dbReference type="InterPro" id="IPR039005">
    <property type="entry name" value="CSPG_rpt"/>
</dbReference>
<dbReference type="OrthoDB" id="430044at2759"/>
<dbReference type="Pfam" id="PF16184">
    <property type="entry name" value="Cadherin_3"/>
    <property type="match status" value="1"/>
</dbReference>
<comment type="caution">
    <text evidence="5">The sequence shown here is derived from an EMBL/GenBank/DDBJ whole genome shotgun (WGS) entry which is preliminary data.</text>
</comment>
<name>A0A4Z2G153_9TELE</name>
<dbReference type="PROSITE" id="PS51854">
    <property type="entry name" value="CSPG"/>
    <property type="match status" value="1"/>
</dbReference>
<gene>
    <name evidence="5" type="primary">FREM1_5</name>
    <name evidence="5" type="ORF">EYF80_043166</name>
</gene>
<protein>
    <submittedName>
        <fullName evidence="5">FRAS1-related extracellular matrix protein 1</fullName>
    </submittedName>
</protein>
<keyword evidence="6" id="KW-1185">Reference proteome</keyword>
<evidence type="ECO:0000256" key="3">
    <source>
        <dbReference type="ARBA" id="ARBA00023180"/>
    </source>
</evidence>
<keyword evidence="3" id="KW-0325">Glycoprotein</keyword>
<evidence type="ECO:0000313" key="5">
    <source>
        <dbReference type="EMBL" id="TNN46633.1"/>
    </source>
</evidence>
<accession>A0A4Z2G153</accession>
<dbReference type="Proteomes" id="UP000314294">
    <property type="component" value="Unassembled WGS sequence"/>
</dbReference>
<organism evidence="5 6">
    <name type="scientific">Liparis tanakae</name>
    <name type="common">Tanaka's snailfish</name>
    <dbReference type="NCBI Taxonomy" id="230148"/>
    <lineage>
        <taxon>Eukaryota</taxon>
        <taxon>Metazoa</taxon>
        <taxon>Chordata</taxon>
        <taxon>Craniata</taxon>
        <taxon>Vertebrata</taxon>
        <taxon>Euteleostomi</taxon>
        <taxon>Actinopterygii</taxon>
        <taxon>Neopterygii</taxon>
        <taxon>Teleostei</taxon>
        <taxon>Neoteleostei</taxon>
        <taxon>Acanthomorphata</taxon>
        <taxon>Eupercaria</taxon>
        <taxon>Perciformes</taxon>
        <taxon>Cottioidei</taxon>
        <taxon>Cottales</taxon>
        <taxon>Liparidae</taxon>
        <taxon>Liparis</taxon>
    </lineage>
</organism>
<feature type="repeat" description="CSPG" evidence="4">
    <location>
        <begin position="46"/>
        <end position="134"/>
    </location>
</feature>
<evidence type="ECO:0000313" key="6">
    <source>
        <dbReference type="Proteomes" id="UP000314294"/>
    </source>
</evidence>
<dbReference type="InterPro" id="IPR051561">
    <property type="entry name" value="FRAS1_ECM"/>
</dbReference>
<sequence length="134" mass="14885">MVNMNLLRYVNTGAKAQDFFVFYLSDGENQSPRQHFHISVKDLEKGNIAVFVKPANVSRGDRVVLTTDVLLATDGTEKPEELLYIVTDPPAHGHVEYIKHPGVAIATFSQMDVAANLVAYVHDNRATAPTETFR</sequence>
<evidence type="ECO:0000256" key="2">
    <source>
        <dbReference type="ARBA" id="ARBA00022737"/>
    </source>
</evidence>
<dbReference type="AlphaFoldDB" id="A0A4Z2G153"/>
<dbReference type="PANTHER" id="PTHR45739:SF7">
    <property type="entry name" value="FRAS1-RELATED EXTRACELLULAR MATRIX PROTEIN 1"/>
    <property type="match status" value="1"/>
</dbReference>
<keyword evidence="2" id="KW-0677">Repeat</keyword>
<dbReference type="GO" id="GO:0009653">
    <property type="term" value="P:anatomical structure morphogenesis"/>
    <property type="evidence" value="ECO:0007669"/>
    <property type="project" value="TreeGrafter"/>
</dbReference>
<dbReference type="EMBL" id="SRLO01000780">
    <property type="protein sequence ID" value="TNN46633.1"/>
    <property type="molecule type" value="Genomic_DNA"/>
</dbReference>